<sequence length="276" mass="30953">MRDFGEDSNNDSSVEVMSCPPPPFTMSSSRWWKTRGHQHPLDTILSAHLISLVSLNLERSGYADKILDDLARRDAPTLSVDMSNWNGIAKMLWVVKHATVRAMIGSKKGANEANAPSAMKVKTNPSSSSNPFVVAEVFPIQVAQARCSLTLTTIIEASIESSRNHYQSWRRIEKEKPYDKETTFFEALSKNVEERCIGERSAHASMEYMAKKATVKEFPCNAAIGTWENVSDQVQLAYPCIDRSWMVINAYVDNGILIQKDDDEATIQLPFSGYMH</sequence>
<evidence type="ECO:0000313" key="2">
    <source>
        <dbReference type="EMBL" id="OIW11832.1"/>
    </source>
</evidence>
<accession>A0A1J7HGA4</accession>
<dbReference type="Gramene" id="OIW11832">
    <property type="protein sequence ID" value="OIW11832"/>
    <property type="gene ID" value="TanjilG_14644"/>
</dbReference>
<gene>
    <name evidence="2" type="ORF">TanjilG_14644</name>
</gene>
<evidence type="ECO:0000256" key="1">
    <source>
        <dbReference type="SAM" id="MobiDB-lite"/>
    </source>
</evidence>
<organism evidence="2 3">
    <name type="scientific">Lupinus angustifolius</name>
    <name type="common">Narrow-leaved blue lupine</name>
    <dbReference type="NCBI Taxonomy" id="3871"/>
    <lineage>
        <taxon>Eukaryota</taxon>
        <taxon>Viridiplantae</taxon>
        <taxon>Streptophyta</taxon>
        <taxon>Embryophyta</taxon>
        <taxon>Tracheophyta</taxon>
        <taxon>Spermatophyta</taxon>
        <taxon>Magnoliopsida</taxon>
        <taxon>eudicotyledons</taxon>
        <taxon>Gunneridae</taxon>
        <taxon>Pentapetalae</taxon>
        <taxon>rosids</taxon>
        <taxon>fabids</taxon>
        <taxon>Fabales</taxon>
        <taxon>Fabaceae</taxon>
        <taxon>Papilionoideae</taxon>
        <taxon>50 kb inversion clade</taxon>
        <taxon>genistoids sensu lato</taxon>
        <taxon>core genistoids</taxon>
        <taxon>Genisteae</taxon>
        <taxon>Lupinus</taxon>
    </lineage>
</organism>
<keyword evidence="3" id="KW-1185">Reference proteome</keyword>
<dbReference type="Proteomes" id="UP000188354">
    <property type="component" value="Chromosome LG05"/>
</dbReference>
<dbReference type="AlphaFoldDB" id="A0A1J7HGA4"/>
<name>A0A1J7HGA4_LUPAN</name>
<feature type="region of interest" description="Disordered" evidence="1">
    <location>
        <begin position="1"/>
        <end position="20"/>
    </location>
</feature>
<reference evidence="2 3" key="1">
    <citation type="journal article" date="2017" name="Plant Biotechnol. J.">
        <title>A comprehensive draft genome sequence for lupin (Lupinus angustifolius), an emerging health food: insights into plant-microbe interactions and legume evolution.</title>
        <authorList>
            <person name="Hane J.K."/>
            <person name="Ming Y."/>
            <person name="Kamphuis L.G."/>
            <person name="Nelson M.N."/>
            <person name="Garg G."/>
            <person name="Atkins C.A."/>
            <person name="Bayer P.E."/>
            <person name="Bravo A."/>
            <person name="Bringans S."/>
            <person name="Cannon S."/>
            <person name="Edwards D."/>
            <person name="Foley R."/>
            <person name="Gao L.L."/>
            <person name="Harrison M.J."/>
            <person name="Huang W."/>
            <person name="Hurgobin B."/>
            <person name="Li S."/>
            <person name="Liu C.W."/>
            <person name="McGrath A."/>
            <person name="Morahan G."/>
            <person name="Murray J."/>
            <person name="Weller J."/>
            <person name="Jian J."/>
            <person name="Singh K.B."/>
        </authorList>
    </citation>
    <scope>NUCLEOTIDE SEQUENCE [LARGE SCALE GENOMIC DNA]</scope>
    <source>
        <strain evidence="3">cv. Tanjil</strain>
        <tissue evidence="2">Whole plant</tissue>
    </source>
</reference>
<dbReference type="EMBL" id="CM007365">
    <property type="protein sequence ID" value="OIW11832.1"/>
    <property type="molecule type" value="Genomic_DNA"/>
</dbReference>
<protein>
    <submittedName>
        <fullName evidence="2">Uncharacterized protein</fullName>
    </submittedName>
</protein>
<evidence type="ECO:0000313" key="3">
    <source>
        <dbReference type="Proteomes" id="UP000188354"/>
    </source>
</evidence>
<proteinExistence type="predicted"/>